<dbReference type="Proteomes" id="UP000176902">
    <property type="component" value="Unassembled WGS sequence"/>
</dbReference>
<evidence type="ECO:0000256" key="1">
    <source>
        <dbReference type="SAM" id="MobiDB-lite"/>
    </source>
</evidence>
<evidence type="ECO:0000313" key="4">
    <source>
        <dbReference type="Proteomes" id="UP000176902"/>
    </source>
</evidence>
<evidence type="ECO:0000256" key="2">
    <source>
        <dbReference type="SAM" id="Phobius"/>
    </source>
</evidence>
<reference evidence="3 4" key="1">
    <citation type="journal article" date="2016" name="Nat. Commun.">
        <title>Thousands of microbial genomes shed light on interconnected biogeochemical processes in an aquifer system.</title>
        <authorList>
            <person name="Anantharaman K."/>
            <person name="Brown C.T."/>
            <person name="Hug L.A."/>
            <person name="Sharon I."/>
            <person name="Castelle C.J."/>
            <person name="Probst A.J."/>
            <person name="Thomas B.C."/>
            <person name="Singh A."/>
            <person name="Wilkins M.J."/>
            <person name="Karaoz U."/>
            <person name="Brodie E.L."/>
            <person name="Williams K.H."/>
            <person name="Hubbard S.S."/>
            <person name="Banfield J.F."/>
        </authorList>
    </citation>
    <scope>NUCLEOTIDE SEQUENCE [LARGE SCALE GENOMIC DNA]</scope>
</reference>
<name>A0A1F5JYQ8_9BACT</name>
<proteinExistence type="predicted"/>
<evidence type="ECO:0000313" key="3">
    <source>
        <dbReference type="EMBL" id="OGE33756.1"/>
    </source>
</evidence>
<dbReference type="STRING" id="1797768.A3C59_04990"/>
<accession>A0A1F5JYQ8</accession>
<keyword evidence="2" id="KW-1133">Transmembrane helix</keyword>
<comment type="caution">
    <text evidence="3">The sequence shown here is derived from an EMBL/GenBank/DDBJ whole genome shotgun (WGS) entry which is preliminary data.</text>
</comment>
<sequence length="215" mass="23234">MNIFQDLFQKVLVVITSIMVGVTGVFTGQKPLPTPTPSPIVEQHSNPSPTPSITPSIKPTLQPTPKPSGTPKVEPTPSNQSKWTFTKDQYEVSISNVDYGTISRQAPGVMADVKIKNISITPFITSYDLSDCKVVKNGTPSKFYPKGPLPSLPKGIPPGESYQTRIEKGFSGTDYDASGNKILPSSDLKVTTCTFIVQTQDNSSIEPKVVTFSTL</sequence>
<gene>
    <name evidence="3" type="ORF">A3C59_04990</name>
</gene>
<feature type="region of interest" description="Disordered" evidence="1">
    <location>
        <begin position="26"/>
        <end position="84"/>
    </location>
</feature>
<organism evidence="3 4">
    <name type="scientific">Candidatus Daviesbacteria bacterium RIFCSPHIGHO2_02_FULL_36_13</name>
    <dbReference type="NCBI Taxonomy" id="1797768"/>
    <lineage>
        <taxon>Bacteria</taxon>
        <taxon>Candidatus Daviesiibacteriota</taxon>
    </lineage>
</organism>
<dbReference type="EMBL" id="MFCV01000006">
    <property type="protein sequence ID" value="OGE33756.1"/>
    <property type="molecule type" value="Genomic_DNA"/>
</dbReference>
<dbReference type="AlphaFoldDB" id="A0A1F5JYQ8"/>
<feature type="compositionally biased region" description="Low complexity" evidence="1">
    <location>
        <begin position="51"/>
        <end position="60"/>
    </location>
</feature>
<feature type="transmembrane region" description="Helical" evidence="2">
    <location>
        <begin position="7"/>
        <end position="26"/>
    </location>
</feature>
<keyword evidence="2" id="KW-0472">Membrane</keyword>
<keyword evidence="2" id="KW-0812">Transmembrane</keyword>
<protein>
    <submittedName>
        <fullName evidence="3">Uncharacterized protein</fullName>
    </submittedName>
</protein>